<organism evidence="1 2">
    <name type="scientific">Kistimonas scapharcae</name>
    <dbReference type="NCBI Taxonomy" id="1036133"/>
    <lineage>
        <taxon>Bacteria</taxon>
        <taxon>Pseudomonadati</taxon>
        <taxon>Pseudomonadota</taxon>
        <taxon>Gammaproteobacteria</taxon>
        <taxon>Oceanospirillales</taxon>
        <taxon>Endozoicomonadaceae</taxon>
        <taxon>Kistimonas</taxon>
    </lineage>
</organism>
<dbReference type="Proteomes" id="UP001500604">
    <property type="component" value="Unassembled WGS sequence"/>
</dbReference>
<comment type="caution">
    <text evidence="1">The sequence shown here is derived from an EMBL/GenBank/DDBJ whole genome shotgun (WGS) entry which is preliminary data.</text>
</comment>
<dbReference type="PANTHER" id="PTHR43657:SF1">
    <property type="entry name" value="ALTERED INHERITANCE OF MITOCHONDRIA PROTEIN 24, MITOCHONDRIAL"/>
    <property type="match status" value="1"/>
</dbReference>
<evidence type="ECO:0000313" key="2">
    <source>
        <dbReference type="Proteomes" id="UP001500604"/>
    </source>
</evidence>
<accession>A0ABP8V4F2</accession>
<gene>
    <name evidence="1" type="ORF">GCM10023116_20530</name>
</gene>
<dbReference type="SUPFAM" id="SSF51219">
    <property type="entry name" value="TRAP-like"/>
    <property type="match status" value="1"/>
</dbReference>
<reference evidence="2" key="1">
    <citation type="journal article" date="2019" name="Int. J. Syst. Evol. Microbiol.">
        <title>The Global Catalogue of Microorganisms (GCM) 10K type strain sequencing project: providing services to taxonomists for standard genome sequencing and annotation.</title>
        <authorList>
            <consortium name="The Broad Institute Genomics Platform"/>
            <consortium name="The Broad Institute Genome Sequencing Center for Infectious Disease"/>
            <person name="Wu L."/>
            <person name="Ma J."/>
        </authorList>
    </citation>
    <scope>NUCLEOTIDE SEQUENCE [LARGE SCALE GENOMIC DNA]</scope>
    <source>
        <strain evidence="2">JCM 17805</strain>
    </source>
</reference>
<dbReference type="InterPro" id="IPR002838">
    <property type="entry name" value="AIM24"/>
</dbReference>
<protein>
    <submittedName>
        <fullName evidence="1">TIGR00266 family protein</fullName>
    </submittedName>
</protein>
<dbReference type="InterPro" id="IPR016031">
    <property type="entry name" value="Trp_RNA-bd_attenuator-like_dom"/>
</dbReference>
<proteinExistence type="predicted"/>
<dbReference type="Gene3D" id="3.60.160.10">
    <property type="entry name" value="Mitochondrial biogenesis AIM24"/>
    <property type="match status" value="1"/>
</dbReference>
<dbReference type="RefSeq" id="WP_345195768.1">
    <property type="nucleotide sequence ID" value="NZ_BAABFL010000301.1"/>
</dbReference>
<dbReference type="NCBIfam" id="TIGR00266">
    <property type="entry name" value="TIGR00266 family protein"/>
    <property type="match status" value="1"/>
</dbReference>
<dbReference type="PANTHER" id="PTHR43657">
    <property type="entry name" value="TRYPTOPHAN RNA-BINDING ATTENUATOR PROTEIN-LIKE PROTEIN"/>
    <property type="match status" value="1"/>
</dbReference>
<keyword evidence="2" id="KW-1185">Reference proteome</keyword>
<dbReference type="EMBL" id="BAABFL010000301">
    <property type="protein sequence ID" value="GAA4649772.1"/>
    <property type="molecule type" value="Genomic_DNA"/>
</dbReference>
<dbReference type="InterPro" id="IPR036983">
    <property type="entry name" value="AIM24_sf"/>
</dbReference>
<dbReference type="Pfam" id="PF01987">
    <property type="entry name" value="AIM24"/>
    <property type="match status" value="1"/>
</dbReference>
<name>A0ABP8V4F2_9GAMM</name>
<sequence length="221" mass="23500">MHTEIKGAPAFAHLAVVLAPGERVIAESGAMSSMDAELALKARMNGNPFSALMRKWLGGETFFLSAFSNPGSDNQRLVLARTTPGDIREVSLSDECLYLQAGAFLACTDSIKIGLKWAGFTSFLAREGLFKIAVSGTGRVWYGAYGALLEKDVDGEMIVDSGHLVAYGPGIKLKLRLAGGLFSSFFGGEGLVMRVVGKGRITLQTRSLGGLAGWLNPKLRG</sequence>
<evidence type="ECO:0000313" key="1">
    <source>
        <dbReference type="EMBL" id="GAA4649772.1"/>
    </source>
</evidence>